<dbReference type="RefSeq" id="WP_073238165.1">
    <property type="nucleotide sequence ID" value="NZ_FQUQ01000008.1"/>
</dbReference>
<dbReference type="EMBL" id="FQUQ01000008">
    <property type="protein sequence ID" value="SHG90625.1"/>
    <property type="molecule type" value="Genomic_DNA"/>
</dbReference>
<keyword evidence="1" id="KW-0378">Hydrolase</keyword>
<dbReference type="PRINTS" id="PR00744">
    <property type="entry name" value="GLHYDRLASE37"/>
</dbReference>
<dbReference type="Gene3D" id="1.50.10.10">
    <property type="match status" value="1"/>
</dbReference>
<dbReference type="InterPro" id="IPR012341">
    <property type="entry name" value="6hp_glycosidase-like_sf"/>
</dbReference>
<organism evidence="3 4">
    <name type="scientific">Pedobacter caeni</name>
    <dbReference type="NCBI Taxonomy" id="288992"/>
    <lineage>
        <taxon>Bacteria</taxon>
        <taxon>Pseudomonadati</taxon>
        <taxon>Bacteroidota</taxon>
        <taxon>Sphingobacteriia</taxon>
        <taxon>Sphingobacteriales</taxon>
        <taxon>Sphingobacteriaceae</taxon>
        <taxon>Pedobacter</taxon>
    </lineage>
</organism>
<evidence type="ECO:0000313" key="4">
    <source>
        <dbReference type="Proteomes" id="UP000184287"/>
    </source>
</evidence>
<keyword evidence="2" id="KW-0326">Glycosidase</keyword>
<evidence type="ECO:0000256" key="1">
    <source>
        <dbReference type="ARBA" id="ARBA00022801"/>
    </source>
</evidence>
<sequence length="497" mass="56525">MSSPLFYIEDLQELFSDVQTQRIFADQKVFPDCKPRFSAPEILKNYRIQQHNPGFDLLGFVKTYFVLPNNEESETGTQATNPVAHIELLWDKLTRKTENEFSSLIQLPQRFVVPGGRFREFFYWDSYFTMLGLQVSGRIDLIENMVDNFAYLISEFGFIPNGNRTYFLSRSQPPFFSLMVELLAEEKGDACYLKYLPQLKSEYAFWMNGVEKLSASEPAYEHSVKLPDGAILNRFWDKENTPRPEGYYEDLEIFNHATTDKKELYRNIRAACASGWDFSGRWFADGQDIGTIKTTDLIPADLNSLLWHLEATLGKAAKLAGNETEAGYYEKKAEERNSAIRKYLWNDDQGGYFDYDFKQNISSEAWSIAMAFPLFFGLANDAEAAKVIAHLQNTFLKEGGLLTTPNTTGQQWDAPNGWAPLQWIGYKAALNYGAEALAAGIAGNWIATVERVFKTTGKMMEKYNVVDTSLAAGGGEYPNQNGFGWTNGVYLKMKMKE</sequence>
<dbReference type="InterPro" id="IPR001661">
    <property type="entry name" value="Glyco_hydro_37"/>
</dbReference>
<dbReference type="STRING" id="288992.SAMN04488522_108197"/>
<keyword evidence="4" id="KW-1185">Reference proteome</keyword>
<reference evidence="4" key="1">
    <citation type="submission" date="2016-11" db="EMBL/GenBank/DDBJ databases">
        <authorList>
            <person name="Varghese N."/>
            <person name="Submissions S."/>
        </authorList>
    </citation>
    <scope>NUCLEOTIDE SEQUENCE [LARGE SCALE GENOMIC DNA]</scope>
    <source>
        <strain evidence="4">DSM 16990</strain>
    </source>
</reference>
<accession>A0A1M5NMG8</accession>
<protein>
    <submittedName>
        <fullName evidence="3">Alpha,alpha-trehalase</fullName>
    </submittedName>
</protein>
<dbReference type="PANTHER" id="PTHR23403:SF1">
    <property type="entry name" value="TREHALASE"/>
    <property type="match status" value="1"/>
</dbReference>
<dbReference type="InterPro" id="IPR008928">
    <property type="entry name" value="6-hairpin_glycosidase_sf"/>
</dbReference>
<dbReference type="NCBIfam" id="NF009774">
    <property type="entry name" value="PRK13271.1"/>
    <property type="match status" value="1"/>
</dbReference>
<dbReference type="PROSITE" id="PS00928">
    <property type="entry name" value="TREHALASE_2"/>
    <property type="match status" value="1"/>
</dbReference>
<dbReference type="OrthoDB" id="106887at2"/>
<gene>
    <name evidence="3" type="ORF">SAMN04488522_108197</name>
</gene>
<dbReference type="GO" id="GO:0004555">
    <property type="term" value="F:alpha,alpha-trehalase activity"/>
    <property type="evidence" value="ECO:0007669"/>
    <property type="project" value="InterPro"/>
</dbReference>
<evidence type="ECO:0000313" key="3">
    <source>
        <dbReference type="EMBL" id="SHG90625.1"/>
    </source>
</evidence>
<dbReference type="InterPro" id="IPR018232">
    <property type="entry name" value="Glyco_hydro_37_CS"/>
</dbReference>
<evidence type="ECO:0000256" key="2">
    <source>
        <dbReference type="ARBA" id="ARBA00023295"/>
    </source>
</evidence>
<dbReference type="Proteomes" id="UP000184287">
    <property type="component" value="Unassembled WGS sequence"/>
</dbReference>
<dbReference type="PANTHER" id="PTHR23403">
    <property type="entry name" value="TREHALASE"/>
    <property type="match status" value="1"/>
</dbReference>
<dbReference type="GO" id="GO:0005993">
    <property type="term" value="P:trehalose catabolic process"/>
    <property type="evidence" value="ECO:0007669"/>
    <property type="project" value="TreeGrafter"/>
</dbReference>
<name>A0A1M5NMG8_9SPHI</name>
<dbReference type="SUPFAM" id="SSF48208">
    <property type="entry name" value="Six-hairpin glycosidases"/>
    <property type="match status" value="1"/>
</dbReference>
<dbReference type="NCBIfam" id="NF009773">
    <property type="entry name" value="PRK13270.1"/>
    <property type="match status" value="1"/>
</dbReference>
<dbReference type="AlphaFoldDB" id="A0A1M5NMG8"/>
<dbReference type="Pfam" id="PF01204">
    <property type="entry name" value="Trehalase"/>
    <property type="match status" value="1"/>
</dbReference>
<proteinExistence type="predicted"/>